<feature type="chain" id="PRO_5015506923" evidence="12">
    <location>
        <begin position="26"/>
        <end position="705"/>
    </location>
</feature>
<organism evidence="15 16">
    <name type="scientific">Caulobacter endophyticus</name>
    <dbReference type="NCBI Taxonomy" id="2172652"/>
    <lineage>
        <taxon>Bacteria</taxon>
        <taxon>Pseudomonadati</taxon>
        <taxon>Pseudomonadota</taxon>
        <taxon>Alphaproteobacteria</taxon>
        <taxon>Caulobacterales</taxon>
        <taxon>Caulobacteraceae</taxon>
        <taxon>Caulobacter</taxon>
    </lineage>
</organism>
<evidence type="ECO:0000259" key="13">
    <source>
        <dbReference type="Pfam" id="PF00593"/>
    </source>
</evidence>
<dbReference type="RefSeq" id="WP_109100626.1">
    <property type="nucleotide sequence ID" value="NZ_QDKQ01000034.1"/>
</dbReference>
<dbReference type="PROSITE" id="PS52016">
    <property type="entry name" value="TONB_DEPENDENT_REC_3"/>
    <property type="match status" value="1"/>
</dbReference>
<dbReference type="Pfam" id="PF00593">
    <property type="entry name" value="TonB_dep_Rec_b-barrel"/>
    <property type="match status" value="1"/>
</dbReference>
<dbReference type="Gene3D" id="2.40.170.20">
    <property type="entry name" value="TonB-dependent receptor, beta-barrel domain"/>
    <property type="match status" value="1"/>
</dbReference>
<feature type="domain" description="TonB-dependent receptor-like beta-barrel" evidence="13">
    <location>
        <begin position="269"/>
        <end position="675"/>
    </location>
</feature>
<dbReference type="Gene3D" id="2.170.130.10">
    <property type="entry name" value="TonB-dependent receptor, plug domain"/>
    <property type="match status" value="1"/>
</dbReference>
<dbReference type="GO" id="GO:0015344">
    <property type="term" value="F:siderophore uptake transmembrane transporter activity"/>
    <property type="evidence" value="ECO:0007669"/>
    <property type="project" value="TreeGrafter"/>
</dbReference>
<name>A0A2T9K3U3_9CAUL</name>
<protein>
    <submittedName>
        <fullName evidence="15">TonB-dependent siderophore receptor</fullName>
    </submittedName>
</protein>
<dbReference type="CDD" id="cd01347">
    <property type="entry name" value="ligand_gated_channel"/>
    <property type="match status" value="1"/>
</dbReference>
<dbReference type="Pfam" id="PF07715">
    <property type="entry name" value="Plug"/>
    <property type="match status" value="1"/>
</dbReference>
<dbReference type="GO" id="GO:0015891">
    <property type="term" value="P:siderophore transport"/>
    <property type="evidence" value="ECO:0007669"/>
    <property type="project" value="InterPro"/>
</dbReference>
<keyword evidence="12" id="KW-0732">Signal</keyword>
<sequence>MSRSLRALLLAAAISPAVLAGMAHAADAPSADAAEASADSNVDGVVVTGARARSTGATGLDLSLRETPQSMTIVGQQQIRDFGLTSVTDLLDRVVGINVERVETDRTYFNARGFDVTNFQVDGVGLPLNWGIQYGEIDTILFDRVDVVRGVNGLTTGVGNPSATVNYIRKRPIAGFQASAAAQYGSWNDKRLEADVSGSLNASGTLSGRLIYANQDRDSYLDHYKVNRNVYYGVLSWDLTPKLNVTGGYSQQDNLATGVLWGALPLSFSDGSRIPWKRSASTSADWSYWDVNDKTAFVEASYVFDNDWVAKATYTHKDVEQNAKLLYASGYPDKTTGLGIGGFVGRYPSESKQDLADLSFNGPVSLFGRTHQLVFGASYAEQTREDFASSGATYPAYPSVYEWGSVAEPTTYTDLNSAAQIKDRLTRVFGAAHLNFTDRLKGVVGFNAVEQKTSGTSYDVDQGRTVSKTSPYAGLVFDVTPHVSLYGSYTDIFNPQAEVDASNRKLDPVQGESFEAGVKSEWFGGKLYASAAVFKVEQQNLATAAGVFPVDSTVGQPGATYYTGVDTTSKGYELEVSGQVTDRWQLSAGWTQLSLEDKDGADARTFLPRKSLKVSTTYSFPEWRNAKVGAALRWQDEISGLDTFVVTQKAYAVVDLMGSADLTDQIKVTLNVRNLFDESYLNSVMWGQAYYAAPRNASVRLDYRF</sequence>
<dbReference type="InterPro" id="IPR000531">
    <property type="entry name" value="Beta-barrel_TonB"/>
</dbReference>
<evidence type="ECO:0000256" key="1">
    <source>
        <dbReference type="ARBA" id="ARBA00004571"/>
    </source>
</evidence>
<evidence type="ECO:0000256" key="7">
    <source>
        <dbReference type="ARBA" id="ARBA00023136"/>
    </source>
</evidence>
<evidence type="ECO:0000256" key="11">
    <source>
        <dbReference type="RuleBase" id="RU003357"/>
    </source>
</evidence>
<dbReference type="AlphaFoldDB" id="A0A2T9K3U3"/>
<evidence type="ECO:0000256" key="6">
    <source>
        <dbReference type="ARBA" id="ARBA00023077"/>
    </source>
</evidence>
<comment type="caution">
    <text evidence="15">The sequence shown here is derived from an EMBL/GenBank/DDBJ whole genome shotgun (WGS) entry which is preliminary data.</text>
</comment>
<evidence type="ECO:0000256" key="4">
    <source>
        <dbReference type="ARBA" id="ARBA00022452"/>
    </source>
</evidence>
<dbReference type="GO" id="GO:0038023">
    <property type="term" value="F:signaling receptor activity"/>
    <property type="evidence" value="ECO:0007669"/>
    <property type="project" value="InterPro"/>
</dbReference>
<keyword evidence="8 15" id="KW-0675">Receptor</keyword>
<evidence type="ECO:0000256" key="2">
    <source>
        <dbReference type="ARBA" id="ARBA00009810"/>
    </source>
</evidence>
<evidence type="ECO:0000256" key="10">
    <source>
        <dbReference type="PROSITE-ProRule" id="PRU01360"/>
    </source>
</evidence>
<feature type="domain" description="TonB-dependent receptor plug" evidence="14">
    <location>
        <begin position="64"/>
        <end position="162"/>
    </location>
</feature>
<evidence type="ECO:0000256" key="3">
    <source>
        <dbReference type="ARBA" id="ARBA00022448"/>
    </source>
</evidence>
<dbReference type="PANTHER" id="PTHR32552:SF74">
    <property type="entry name" value="HYDROXAMATE SIDEROPHORE RECEPTOR FHUE"/>
    <property type="match status" value="1"/>
</dbReference>
<evidence type="ECO:0000313" key="16">
    <source>
        <dbReference type="Proteomes" id="UP000245073"/>
    </source>
</evidence>
<evidence type="ECO:0000313" key="15">
    <source>
        <dbReference type="EMBL" id="PVM90640.1"/>
    </source>
</evidence>
<keyword evidence="9 10" id="KW-0998">Cell outer membrane</keyword>
<reference evidence="15 16" key="1">
    <citation type="submission" date="2018-04" db="EMBL/GenBank/DDBJ databases">
        <title>The genome sequence of Caulobacter sp. 744.</title>
        <authorList>
            <person name="Gao J."/>
            <person name="Sun J."/>
        </authorList>
    </citation>
    <scope>NUCLEOTIDE SEQUENCE [LARGE SCALE GENOMIC DNA]</scope>
    <source>
        <strain evidence="15 16">774</strain>
    </source>
</reference>
<keyword evidence="16" id="KW-1185">Reference proteome</keyword>
<dbReference type="Proteomes" id="UP000245073">
    <property type="component" value="Unassembled WGS sequence"/>
</dbReference>
<keyword evidence="7 10" id="KW-0472">Membrane</keyword>
<feature type="signal peptide" evidence="12">
    <location>
        <begin position="1"/>
        <end position="25"/>
    </location>
</feature>
<dbReference type="OrthoDB" id="9760333at2"/>
<evidence type="ECO:0000256" key="12">
    <source>
        <dbReference type="SAM" id="SignalP"/>
    </source>
</evidence>
<dbReference type="NCBIfam" id="TIGR01783">
    <property type="entry name" value="TonB-siderophor"/>
    <property type="match status" value="1"/>
</dbReference>
<dbReference type="InterPro" id="IPR010105">
    <property type="entry name" value="TonB_sidphr_rcpt"/>
</dbReference>
<gene>
    <name evidence="15" type="ORF">DDF67_09415</name>
</gene>
<evidence type="ECO:0000256" key="9">
    <source>
        <dbReference type="ARBA" id="ARBA00023237"/>
    </source>
</evidence>
<evidence type="ECO:0000256" key="5">
    <source>
        <dbReference type="ARBA" id="ARBA00022692"/>
    </source>
</evidence>
<dbReference type="InterPro" id="IPR039426">
    <property type="entry name" value="TonB-dep_rcpt-like"/>
</dbReference>
<dbReference type="InterPro" id="IPR037066">
    <property type="entry name" value="Plug_dom_sf"/>
</dbReference>
<comment type="subcellular location">
    <subcellularLocation>
        <location evidence="1 10">Cell outer membrane</location>
        <topology evidence="1 10">Multi-pass membrane protein</topology>
    </subcellularLocation>
</comment>
<dbReference type="SUPFAM" id="SSF56935">
    <property type="entry name" value="Porins"/>
    <property type="match status" value="1"/>
</dbReference>
<dbReference type="EMBL" id="QDKQ01000034">
    <property type="protein sequence ID" value="PVM90640.1"/>
    <property type="molecule type" value="Genomic_DNA"/>
</dbReference>
<evidence type="ECO:0000259" key="14">
    <source>
        <dbReference type="Pfam" id="PF07715"/>
    </source>
</evidence>
<proteinExistence type="inferred from homology"/>
<keyword evidence="6 11" id="KW-0798">TonB box</keyword>
<keyword evidence="4 10" id="KW-1134">Transmembrane beta strand</keyword>
<dbReference type="InterPro" id="IPR036942">
    <property type="entry name" value="Beta-barrel_TonB_sf"/>
</dbReference>
<evidence type="ECO:0000256" key="8">
    <source>
        <dbReference type="ARBA" id="ARBA00023170"/>
    </source>
</evidence>
<dbReference type="InterPro" id="IPR012910">
    <property type="entry name" value="Plug_dom"/>
</dbReference>
<keyword evidence="5 10" id="KW-0812">Transmembrane</keyword>
<accession>A0A2T9K3U3</accession>
<dbReference type="GO" id="GO:0009279">
    <property type="term" value="C:cell outer membrane"/>
    <property type="evidence" value="ECO:0007669"/>
    <property type="project" value="UniProtKB-SubCell"/>
</dbReference>
<comment type="similarity">
    <text evidence="2 10 11">Belongs to the TonB-dependent receptor family.</text>
</comment>
<dbReference type="PANTHER" id="PTHR32552">
    <property type="entry name" value="FERRICHROME IRON RECEPTOR-RELATED"/>
    <property type="match status" value="1"/>
</dbReference>
<keyword evidence="3 10" id="KW-0813">Transport</keyword>